<dbReference type="Proteomes" id="UP001201163">
    <property type="component" value="Unassembled WGS sequence"/>
</dbReference>
<proteinExistence type="inferred from homology"/>
<dbReference type="Gene3D" id="3.50.50.60">
    <property type="entry name" value="FAD/NAD(P)-binding domain"/>
    <property type="match status" value="1"/>
</dbReference>
<comment type="similarity">
    <text evidence="1">Belongs to the paxM FAD-dependent monooxygenase family.</text>
</comment>
<evidence type="ECO:0000256" key="4">
    <source>
        <dbReference type="ARBA" id="ARBA00023002"/>
    </source>
</evidence>
<dbReference type="InterPro" id="IPR036188">
    <property type="entry name" value="FAD/NAD-bd_sf"/>
</dbReference>
<keyword evidence="2" id="KW-0285">Flavoprotein</keyword>
<evidence type="ECO:0000256" key="1">
    <source>
        <dbReference type="ARBA" id="ARBA00007992"/>
    </source>
</evidence>
<evidence type="ECO:0000256" key="2">
    <source>
        <dbReference type="ARBA" id="ARBA00022630"/>
    </source>
</evidence>
<evidence type="ECO:0000259" key="6">
    <source>
        <dbReference type="Pfam" id="PF01494"/>
    </source>
</evidence>
<keyword evidence="5" id="KW-0503">Monooxygenase</keyword>
<keyword evidence="4" id="KW-0560">Oxidoreductase</keyword>
<feature type="domain" description="FAD-binding" evidence="6">
    <location>
        <begin position="37"/>
        <end position="393"/>
    </location>
</feature>
<sequence>MQSSSPHPHPPSQIAAEVPIEEVAPLYDGRRAALSLNIIVVGAGLGGLAATHSLAQAGHRVTLLESAARLGDVGAGIQVSPNQSRLLIRWGLGPALAATAVQPEAIVFRRYNTGERVGYSHWGSDMIPEHGAPYYHIHRADYHTLLHRLALAAPGVHVRLGATVRDVQPDPAVRGGPSVTLASGEVIYADVVIAADGVKSVIQKIVTGRDDNPTPTGDAAYRATIPTDLMIRDPELRPFIETPEMTGWMAPGRHLMAYCIRAKKEYNMVLLHPDDGSVESWTQEGSGDKMRAEFADFEPRVQKLLSFVKSTLKWRLMDRAPLPTWVHPEGRVALLGDACHPMLPYRAQGAAMAIEDAAVLGDLFSRVSSLKQVPALLQAYQDLRLPRATATQQSSRLNQKIFHLDDGPEQRARDAAMRAAMAAELEGKPISAHGNPNQWADRAKNRTQFSYDAYVAVERWWVNGGRKQIERAARDETPVRTRL</sequence>
<dbReference type="PANTHER" id="PTHR13789:SF147">
    <property type="entry name" value="PUTATIVE (AFU_ORTHOLOGUE AFUA_2G01950)-RELATED"/>
    <property type="match status" value="1"/>
</dbReference>
<evidence type="ECO:0000256" key="5">
    <source>
        <dbReference type="ARBA" id="ARBA00023033"/>
    </source>
</evidence>
<organism evidence="7 8">
    <name type="scientific">Lactarius akahatsu</name>
    <dbReference type="NCBI Taxonomy" id="416441"/>
    <lineage>
        <taxon>Eukaryota</taxon>
        <taxon>Fungi</taxon>
        <taxon>Dikarya</taxon>
        <taxon>Basidiomycota</taxon>
        <taxon>Agaricomycotina</taxon>
        <taxon>Agaricomycetes</taxon>
        <taxon>Russulales</taxon>
        <taxon>Russulaceae</taxon>
        <taxon>Lactarius</taxon>
    </lineage>
</organism>
<evidence type="ECO:0000256" key="3">
    <source>
        <dbReference type="ARBA" id="ARBA00022827"/>
    </source>
</evidence>
<dbReference type="GO" id="GO:0071949">
    <property type="term" value="F:FAD binding"/>
    <property type="evidence" value="ECO:0007669"/>
    <property type="project" value="InterPro"/>
</dbReference>
<keyword evidence="3" id="KW-0274">FAD</keyword>
<dbReference type="AlphaFoldDB" id="A0AAD4QCZ6"/>
<dbReference type="SUPFAM" id="SSF51905">
    <property type="entry name" value="FAD/NAD(P)-binding domain"/>
    <property type="match status" value="1"/>
</dbReference>
<accession>A0AAD4QCZ6</accession>
<dbReference type="GO" id="GO:0004497">
    <property type="term" value="F:monooxygenase activity"/>
    <property type="evidence" value="ECO:0007669"/>
    <property type="project" value="UniProtKB-KW"/>
</dbReference>
<reference evidence="7" key="1">
    <citation type="submission" date="2022-01" db="EMBL/GenBank/DDBJ databases">
        <title>Comparative genomics reveals a dynamic genome evolution in the ectomycorrhizal milk-cap (Lactarius) mushrooms.</title>
        <authorList>
            <consortium name="DOE Joint Genome Institute"/>
            <person name="Lebreton A."/>
            <person name="Tang N."/>
            <person name="Kuo A."/>
            <person name="LaButti K."/>
            <person name="Drula E."/>
            <person name="Barry K."/>
            <person name="Clum A."/>
            <person name="Lipzen A."/>
            <person name="Mousain D."/>
            <person name="Ng V."/>
            <person name="Wang R."/>
            <person name="Wang X."/>
            <person name="Dai Y."/>
            <person name="Henrissat B."/>
            <person name="Grigoriev I.V."/>
            <person name="Guerin-Laguette A."/>
            <person name="Yu F."/>
            <person name="Martin F.M."/>
        </authorList>
    </citation>
    <scope>NUCLEOTIDE SEQUENCE</scope>
    <source>
        <strain evidence="7">QP</strain>
    </source>
</reference>
<dbReference type="PRINTS" id="PR00420">
    <property type="entry name" value="RNGMNOXGNASE"/>
</dbReference>
<dbReference type="FunFam" id="3.50.50.60:FF:000115">
    <property type="entry name" value="Salicylate hydroxylase, putative"/>
    <property type="match status" value="1"/>
</dbReference>
<gene>
    <name evidence="7" type="ORF">EDB92DRAFT_1843911</name>
</gene>
<dbReference type="SUPFAM" id="SSF54373">
    <property type="entry name" value="FAD-linked reductases, C-terminal domain"/>
    <property type="match status" value="1"/>
</dbReference>
<evidence type="ECO:0000313" key="7">
    <source>
        <dbReference type="EMBL" id="KAH8995931.1"/>
    </source>
</evidence>
<dbReference type="PANTHER" id="PTHR13789">
    <property type="entry name" value="MONOOXYGENASE"/>
    <property type="match status" value="1"/>
</dbReference>
<dbReference type="InterPro" id="IPR002938">
    <property type="entry name" value="FAD-bd"/>
</dbReference>
<comment type="caution">
    <text evidence="7">The sequence shown here is derived from an EMBL/GenBank/DDBJ whole genome shotgun (WGS) entry which is preliminary data.</text>
</comment>
<name>A0AAD4QCZ6_9AGAM</name>
<evidence type="ECO:0000313" key="8">
    <source>
        <dbReference type="Proteomes" id="UP001201163"/>
    </source>
</evidence>
<dbReference type="Pfam" id="PF01494">
    <property type="entry name" value="FAD_binding_3"/>
    <property type="match status" value="1"/>
</dbReference>
<keyword evidence="8" id="KW-1185">Reference proteome</keyword>
<dbReference type="EMBL" id="JAKELL010000010">
    <property type="protein sequence ID" value="KAH8995931.1"/>
    <property type="molecule type" value="Genomic_DNA"/>
</dbReference>
<protein>
    <submittedName>
        <fullName evidence="7">FAD/NAD-P-binding domain-containing protein</fullName>
    </submittedName>
</protein>
<dbReference type="InterPro" id="IPR050493">
    <property type="entry name" value="FAD-dep_Monooxygenase_BioMet"/>
</dbReference>